<sequence>MRFPVPLPPIHLSSNQGVNSTPNSVSNLCQNPHQMVQFLCEFGTVDFLKMFPGKSASCDYMLRVPLHMADFGTDLQKTSPLKLKSRTKSGTYKCSQKSLSLPCPDPIILTFHSICTTQQGVTMSQTPPRTMQV</sequence>
<keyword evidence="2" id="KW-1185">Reference proteome</keyword>
<dbReference type="EMBL" id="WNTK01000055">
    <property type="protein sequence ID" value="KAG9472417.1"/>
    <property type="molecule type" value="Genomic_DNA"/>
</dbReference>
<organism evidence="1 2">
    <name type="scientific">Eleutherodactylus coqui</name>
    <name type="common">Puerto Rican coqui</name>
    <dbReference type="NCBI Taxonomy" id="57060"/>
    <lineage>
        <taxon>Eukaryota</taxon>
        <taxon>Metazoa</taxon>
        <taxon>Chordata</taxon>
        <taxon>Craniata</taxon>
        <taxon>Vertebrata</taxon>
        <taxon>Euteleostomi</taxon>
        <taxon>Amphibia</taxon>
        <taxon>Batrachia</taxon>
        <taxon>Anura</taxon>
        <taxon>Neobatrachia</taxon>
        <taxon>Hyloidea</taxon>
        <taxon>Eleutherodactylidae</taxon>
        <taxon>Eleutherodactylinae</taxon>
        <taxon>Eleutherodactylus</taxon>
        <taxon>Eleutherodactylus</taxon>
    </lineage>
</organism>
<reference evidence="1" key="1">
    <citation type="thesis" date="2020" institute="ProQuest LLC" country="789 East Eisenhower Parkway, Ann Arbor, MI, USA">
        <title>Comparative Genomics and Chromosome Evolution.</title>
        <authorList>
            <person name="Mudd A.B."/>
        </authorList>
    </citation>
    <scope>NUCLEOTIDE SEQUENCE</scope>
    <source>
        <strain evidence="1">HN-11 Male</strain>
        <tissue evidence="1">Kidney and liver</tissue>
    </source>
</reference>
<dbReference type="AlphaFoldDB" id="A0A8J6JY30"/>
<comment type="caution">
    <text evidence="1">The sequence shown here is derived from an EMBL/GenBank/DDBJ whole genome shotgun (WGS) entry which is preliminary data.</text>
</comment>
<evidence type="ECO:0000313" key="1">
    <source>
        <dbReference type="EMBL" id="KAG9472417.1"/>
    </source>
</evidence>
<evidence type="ECO:0000313" key="2">
    <source>
        <dbReference type="Proteomes" id="UP000770717"/>
    </source>
</evidence>
<accession>A0A8J6JY30</accession>
<gene>
    <name evidence="1" type="ORF">GDO78_019715</name>
</gene>
<name>A0A8J6JY30_ELECQ</name>
<protein>
    <submittedName>
        <fullName evidence="1">Uncharacterized protein</fullName>
    </submittedName>
</protein>
<proteinExistence type="predicted"/>
<dbReference type="Proteomes" id="UP000770717">
    <property type="component" value="Unassembled WGS sequence"/>
</dbReference>